<evidence type="ECO:0000256" key="1">
    <source>
        <dbReference type="SAM" id="Phobius"/>
    </source>
</evidence>
<keyword evidence="1" id="KW-0472">Membrane</keyword>
<dbReference type="AlphaFoldDB" id="A0A914D1N3"/>
<proteinExistence type="predicted"/>
<feature type="transmembrane region" description="Helical" evidence="1">
    <location>
        <begin position="119"/>
        <end position="140"/>
    </location>
</feature>
<accession>A0A914D1N3</accession>
<reference evidence="3" key="1">
    <citation type="submission" date="2022-11" db="UniProtKB">
        <authorList>
            <consortium name="WormBaseParasite"/>
        </authorList>
    </citation>
    <scope>IDENTIFICATION</scope>
</reference>
<evidence type="ECO:0000313" key="2">
    <source>
        <dbReference type="Proteomes" id="UP000887540"/>
    </source>
</evidence>
<keyword evidence="1" id="KW-0812">Transmembrane</keyword>
<organism evidence="2 3">
    <name type="scientific">Acrobeloides nanus</name>
    <dbReference type="NCBI Taxonomy" id="290746"/>
    <lineage>
        <taxon>Eukaryota</taxon>
        <taxon>Metazoa</taxon>
        <taxon>Ecdysozoa</taxon>
        <taxon>Nematoda</taxon>
        <taxon>Chromadorea</taxon>
        <taxon>Rhabditida</taxon>
        <taxon>Tylenchina</taxon>
        <taxon>Cephalobomorpha</taxon>
        <taxon>Cephaloboidea</taxon>
        <taxon>Cephalobidae</taxon>
        <taxon>Acrobeloides</taxon>
    </lineage>
</organism>
<dbReference type="Proteomes" id="UP000887540">
    <property type="component" value="Unplaced"/>
</dbReference>
<feature type="transmembrane region" description="Helical" evidence="1">
    <location>
        <begin position="88"/>
        <end position="107"/>
    </location>
</feature>
<evidence type="ECO:0000313" key="3">
    <source>
        <dbReference type="WBParaSite" id="ACRNAN_scaffold1709.g8799.t1"/>
    </source>
</evidence>
<protein>
    <submittedName>
        <fullName evidence="3">Uncharacterized protein</fullName>
    </submittedName>
</protein>
<name>A0A914D1N3_9BILA</name>
<dbReference type="Gene3D" id="1.20.1070.10">
    <property type="entry name" value="Rhodopsin 7-helix transmembrane proteins"/>
    <property type="match status" value="1"/>
</dbReference>
<keyword evidence="1" id="KW-1133">Transmembrane helix</keyword>
<sequence length="167" mass="18909">MVISNEYYIGFTGAYYHILTFGCIIVTLILYFLVGFALLAQSKALKKFLGVKIKQDPISVVSVANKKAPVKRKRKNAKEIVQVEKTIILPYFMGALVALIAQISMYVEFQEPTQDIVRNFLLASQSIVSPLLLLINSYQVRNQLTTIIKRIFKRTSSNNTQTPVTKF</sequence>
<keyword evidence="2" id="KW-1185">Reference proteome</keyword>
<dbReference type="WBParaSite" id="ACRNAN_scaffold1709.g8799.t1">
    <property type="protein sequence ID" value="ACRNAN_scaffold1709.g8799.t1"/>
    <property type="gene ID" value="ACRNAN_scaffold1709.g8799"/>
</dbReference>
<feature type="transmembrane region" description="Helical" evidence="1">
    <location>
        <begin position="14"/>
        <end position="39"/>
    </location>
</feature>
<dbReference type="SUPFAM" id="SSF81321">
    <property type="entry name" value="Family A G protein-coupled receptor-like"/>
    <property type="match status" value="1"/>
</dbReference>